<evidence type="ECO:0000313" key="9">
    <source>
        <dbReference type="EMBL" id="BDE97876.1"/>
    </source>
</evidence>
<dbReference type="Gene3D" id="3.40.50.740">
    <property type="match status" value="2"/>
</dbReference>
<dbReference type="InterPro" id="IPR006657">
    <property type="entry name" value="MoPterin_dinucl-bd_dom"/>
</dbReference>
<organism evidence="9 10">
    <name type="scientific">Raoultibacter timonensis</name>
    <dbReference type="NCBI Taxonomy" id="1907662"/>
    <lineage>
        <taxon>Bacteria</taxon>
        <taxon>Bacillati</taxon>
        <taxon>Actinomycetota</taxon>
        <taxon>Coriobacteriia</taxon>
        <taxon>Eggerthellales</taxon>
        <taxon>Eggerthellaceae</taxon>
        <taxon>Raoultibacter</taxon>
    </lineage>
</organism>
<comment type="cofactor">
    <cofactor evidence="1">
        <name>Mo-bis(molybdopterin guanine dinucleotide)</name>
        <dbReference type="ChEBI" id="CHEBI:60539"/>
    </cofactor>
</comment>
<dbReference type="Gene3D" id="2.40.40.20">
    <property type="match status" value="1"/>
</dbReference>
<dbReference type="SUPFAM" id="SSF53706">
    <property type="entry name" value="Formate dehydrogenase/DMSO reductase, domains 1-3"/>
    <property type="match status" value="1"/>
</dbReference>
<name>A0ABM7WN66_9ACTN</name>
<dbReference type="PANTHER" id="PTHR43742:SF10">
    <property type="entry name" value="TRIMETHYLAMINE-N-OXIDE REDUCTASE 2"/>
    <property type="match status" value="1"/>
</dbReference>
<dbReference type="PANTHER" id="PTHR43742">
    <property type="entry name" value="TRIMETHYLAMINE-N-OXIDE REDUCTASE"/>
    <property type="match status" value="1"/>
</dbReference>
<evidence type="ECO:0000256" key="3">
    <source>
        <dbReference type="ARBA" id="ARBA00022505"/>
    </source>
</evidence>
<evidence type="ECO:0000259" key="6">
    <source>
        <dbReference type="Pfam" id="PF00384"/>
    </source>
</evidence>
<proteinExistence type="inferred from homology"/>
<evidence type="ECO:0000256" key="2">
    <source>
        <dbReference type="ARBA" id="ARBA00010312"/>
    </source>
</evidence>
<dbReference type="Pfam" id="PF01568">
    <property type="entry name" value="Molydop_binding"/>
    <property type="match status" value="1"/>
</dbReference>
<dbReference type="SUPFAM" id="SSF50692">
    <property type="entry name" value="ADC-like"/>
    <property type="match status" value="1"/>
</dbReference>
<evidence type="ECO:0000256" key="1">
    <source>
        <dbReference type="ARBA" id="ARBA00001942"/>
    </source>
</evidence>
<evidence type="ECO:0000313" key="10">
    <source>
        <dbReference type="Proteomes" id="UP001320544"/>
    </source>
</evidence>
<feature type="domain" description="Molybdopterin dinucleotide-binding" evidence="7">
    <location>
        <begin position="704"/>
        <end position="824"/>
    </location>
</feature>
<dbReference type="RefSeq" id="WP_244387339.1">
    <property type="nucleotide sequence ID" value="NZ_AP025564.1"/>
</dbReference>
<accession>A0ABM7WN66</accession>
<comment type="similarity">
    <text evidence="2">Belongs to the prokaryotic molybdopterin-containing oxidoreductase family.</text>
</comment>
<dbReference type="Proteomes" id="UP001320544">
    <property type="component" value="Chromosome"/>
</dbReference>
<evidence type="ECO:0000259" key="7">
    <source>
        <dbReference type="Pfam" id="PF01568"/>
    </source>
</evidence>
<dbReference type="Gene3D" id="2.20.25.340">
    <property type="match status" value="1"/>
</dbReference>
<keyword evidence="3" id="KW-0500">Molybdenum</keyword>
<reference evidence="9 10" key="1">
    <citation type="submission" date="2022-01" db="EMBL/GenBank/DDBJ databases">
        <title>Novel bile acid biosynthetic pathways are enriched in the microbiome of centenarians.</title>
        <authorList>
            <person name="Sato Y."/>
            <person name="Atarashi K."/>
            <person name="Plichta R.D."/>
            <person name="Arai Y."/>
            <person name="Sasajima S."/>
            <person name="Kearney M.S."/>
            <person name="Suda W."/>
            <person name="Takeshita K."/>
            <person name="Sasaki T."/>
            <person name="Okamoto S."/>
            <person name="Skelly N.A."/>
            <person name="Okamura Y."/>
            <person name="Vlamakis H."/>
            <person name="Li Y."/>
            <person name="Tanoue T."/>
            <person name="Takei H."/>
            <person name="Nittono H."/>
            <person name="Narushima S."/>
            <person name="Irie J."/>
            <person name="Itoh H."/>
            <person name="Moriya K."/>
            <person name="Sugiura Y."/>
            <person name="Suematsu M."/>
            <person name="Moritoki N."/>
            <person name="Shibata S."/>
            <person name="Littman R.D."/>
            <person name="Fischbach A.M."/>
            <person name="Uwamino Y."/>
            <person name="Inoue T."/>
            <person name="Honda A."/>
            <person name="Hattori M."/>
            <person name="Murai T."/>
            <person name="Xavier J.R."/>
            <person name="Hirose N."/>
            <person name="Honda K."/>
        </authorList>
    </citation>
    <scope>NUCLEOTIDE SEQUENCE [LARGE SCALE GENOMIC DNA]</scope>
    <source>
        <strain evidence="9 10">CE91-St30</strain>
    </source>
</reference>
<dbReference type="InterPro" id="IPR049032">
    <property type="entry name" value="AhtL-like_N"/>
</dbReference>
<feature type="domain" description="Molybdopterin oxidoreductase" evidence="6">
    <location>
        <begin position="83"/>
        <end position="585"/>
    </location>
</feature>
<dbReference type="InterPro" id="IPR050612">
    <property type="entry name" value="Prok_Mopterin_Oxidored"/>
</dbReference>
<dbReference type="Pfam" id="PF21423">
    <property type="entry name" value="AhtL-like_1st"/>
    <property type="match status" value="1"/>
</dbReference>
<keyword evidence="4" id="KW-0479">Metal-binding</keyword>
<evidence type="ECO:0000259" key="8">
    <source>
        <dbReference type="Pfam" id="PF21423"/>
    </source>
</evidence>
<sequence length="855" mass="96998">MGDARSYTDPLDVERHTSCTTAGPMFVDVKDGKIVRVDPLSFDPSEVDSWEVKVNGKCYRPPLTLPLLPWGQAYKAMQSTETRVKYPLKRKDWDPHGERNPQNRGITAYERISWDEAYDLIVEEMSRVRAAKGPSGIGYCDSAHTEWGSLHFVFSDVYRFWHMVGGTFIEFTPNSWEGWACGAPFLWGDWQGHGLPAAPDSLQDISRHSELIILWGNDPLMHSIYSGIDTARLWQYWRDLGKEIVVVEPFLNETGLNYADKWIRIYPGTDGAMAAAIAYTWITEGLYDQAYLDTHAVGFDDEHLPEGIPAGSSFKAYILGEGEDGIPKTPEWASAICGVEPRVIRALARQWGTHPTSLWCMQGGACRREFAHEFTRMMGTLQIMQGLGKPGVGVQGTCLSISGPYDGKNQVGPTGYADGGMNVVMEQYYPNPVPQKITFQKFNDCINNAPQHWQGGHQDNFSADMFLEKMDYPMAGCAEVEFVWLHGSTLTNPPNYQHHAETYRSENIKTFVVAAPWFDRDCRYADIVLPITTVFERQDITEPASVGQYVPPSYVGLRNAVFTQKCVDPIGESKTDLQVYTDIATRLGLGDYYIEGNTEETLLQKMFERTSIPLTYDEFKEKGYYVWPQPENYEECKQFQKFYEDPENNPLDTPSGKAEIFSMRLYEHYGNSPEIPPVPHFIPEREGHLSEELKRTYPLQMLMAHPKYRFHGKYNDIEWLRENYKVYGSDGYGYEPCWMNPIDAEERGLQDGDIVLCRNDRGRVMAGIRITKRLIPGVAWLSYGAWQDPLSEDVHSIDRGGDGNVLSNNAPMSVHHVGGAFNSVLFEVEKADLEALQAEYPEGFAGKYRTWNRGE</sequence>
<dbReference type="Gene3D" id="3.40.228.10">
    <property type="entry name" value="Dimethylsulfoxide Reductase, domain 2"/>
    <property type="match status" value="1"/>
</dbReference>
<evidence type="ECO:0000256" key="5">
    <source>
        <dbReference type="ARBA" id="ARBA00023002"/>
    </source>
</evidence>
<dbReference type="Pfam" id="PF00384">
    <property type="entry name" value="Molybdopterin"/>
    <property type="match status" value="1"/>
</dbReference>
<feature type="domain" description="Pyrogallol hydroxytransferase large subunit-like N-terminal" evidence="8">
    <location>
        <begin position="23"/>
        <end position="76"/>
    </location>
</feature>
<keyword evidence="10" id="KW-1185">Reference proteome</keyword>
<gene>
    <name evidence="9" type="ORF">CE91St30_32090</name>
</gene>
<dbReference type="EMBL" id="AP025564">
    <property type="protein sequence ID" value="BDE97876.1"/>
    <property type="molecule type" value="Genomic_DNA"/>
</dbReference>
<protein>
    <submittedName>
        <fullName evidence="9">Dehydrogenase</fullName>
    </submittedName>
</protein>
<keyword evidence="5" id="KW-0560">Oxidoreductase</keyword>
<dbReference type="InterPro" id="IPR009010">
    <property type="entry name" value="Asp_de-COase-like_dom_sf"/>
</dbReference>
<dbReference type="InterPro" id="IPR006656">
    <property type="entry name" value="Mopterin_OxRdtase"/>
</dbReference>
<evidence type="ECO:0000256" key="4">
    <source>
        <dbReference type="ARBA" id="ARBA00022723"/>
    </source>
</evidence>